<dbReference type="Pfam" id="PF01513">
    <property type="entry name" value="NAD_kinase"/>
    <property type="match status" value="1"/>
</dbReference>
<keyword evidence="4" id="KW-0521">NADP</keyword>
<dbReference type="HAMAP" id="MF_00361">
    <property type="entry name" value="NAD_kinase"/>
    <property type="match status" value="1"/>
</dbReference>
<evidence type="ECO:0000256" key="5">
    <source>
        <dbReference type="ARBA" id="ARBA00023027"/>
    </source>
</evidence>
<evidence type="ECO:0000256" key="2">
    <source>
        <dbReference type="ARBA" id="ARBA00022679"/>
    </source>
</evidence>
<dbReference type="SUPFAM" id="SSF111331">
    <property type="entry name" value="NAD kinase/diacylglycerol kinase-like"/>
    <property type="match status" value="1"/>
</dbReference>
<sequence length="294" mass="31768">MPDAPLRVIVLTRNDSRRVATAWRDLEQVLRGCPDTEIVQVVSGDDDPVSTDGIDLAVVLGGDGAILRACRRFGRRQVPIIGVNLGRLGFLADVSPEQFRQAVTEFAARRYTVVHHLMFECEHDRGAGMVDRYLGLNETAILSASSLSLLEIELAIGDEPVTTYSGDGLIVSTPVGSTAHSLSAGGPILRHDLSAFVVTPVCPHTLTARPLVDRADVSYTVTVPHAPGGVMAVIDGQIKVPFSAEDRLTIRKADVTFQLARLTGHSYYATLHRKLGWHGQPNYGREAGEAIEEG</sequence>
<gene>
    <name evidence="6" type="ORF">SCF082_LOCUS13061</name>
</gene>
<dbReference type="GO" id="GO:0016301">
    <property type="term" value="F:kinase activity"/>
    <property type="evidence" value="ECO:0007669"/>
    <property type="project" value="UniProtKB-KW"/>
</dbReference>
<dbReference type="Proteomes" id="UP001642464">
    <property type="component" value="Unassembled WGS sequence"/>
</dbReference>
<evidence type="ECO:0000256" key="1">
    <source>
        <dbReference type="ARBA" id="ARBA00010995"/>
    </source>
</evidence>
<dbReference type="InterPro" id="IPR017437">
    <property type="entry name" value="ATP-NAD_kinase_PpnK-typ_C"/>
</dbReference>
<dbReference type="Gene3D" id="2.60.200.30">
    <property type="entry name" value="Probable inorganic polyphosphate/atp-NAD kinase, domain 2"/>
    <property type="match status" value="1"/>
</dbReference>
<dbReference type="InterPro" id="IPR016064">
    <property type="entry name" value="NAD/diacylglycerol_kinase_sf"/>
</dbReference>
<evidence type="ECO:0000313" key="6">
    <source>
        <dbReference type="EMBL" id="CAK9016162.1"/>
    </source>
</evidence>
<comment type="caution">
    <text evidence="6">The sequence shown here is derived from an EMBL/GenBank/DDBJ whole genome shotgun (WGS) entry which is preliminary data.</text>
</comment>
<proteinExistence type="inferred from homology"/>
<organism evidence="6 7">
    <name type="scientific">Durusdinium trenchii</name>
    <dbReference type="NCBI Taxonomy" id="1381693"/>
    <lineage>
        <taxon>Eukaryota</taxon>
        <taxon>Sar</taxon>
        <taxon>Alveolata</taxon>
        <taxon>Dinophyceae</taxon>
        <taxon>Suessiales</taxon>
        <taxon>Symbiodiniaceae</taxon>
        <taxon>Durusdinium</taxon>
    </lineage>
</organism>
<keyword evidence="3 6" id="KW-0418">Kinase</keyword>
<keyword evidence="7" id="KW-1185">Reference proteome</keyword>
<comment type="similarity">
    <text evidence="1">Belongs to the NAD kinase family.</text>
</comment>
<evidence type="ECO:0000313" key="7">
    <source>
        <dbReference type="Proteomes" id="UP001642464"/>
    </source>
</evidence>
<reference evidence="6 7" key="1">
    <citation type="submission" date="2024-02" db="EMBL/GenBank/DDBJ databases">
        <authorList>
            <person name="Chen Y."/>
            <person name="Shah S."/>
            <person name="Dougan E. K."/>
            <person name="Thang M."/>
            <person name="Chan C."/>
        </authorList>
    </citation>
    <scope>NUCLEOTIDE SEQUENCE [LARGE SCALE GENOMIC DNA]</scope>
</reference>
<dbReference type="InterPro" id="IPR017438">
    <property type="entry name" value="ATP-NAD_kinase_N"/>
</dbReference>
<protein>
    <submittedName>
        <fullName evidence="6">NAD kinase (ATP-dependent NAD kinase)</fullName>
    </submittedName>
</protein>
<evidence type="ECO:0000256" key="4">
    <source>
        <dbReference type="ARBA" id="ARBA00022857"/>
    </source>
</evidence>
<dbReference type="Gene3D" id="3.40.50.10330">
    <property type="entry name" value="Probable inorganic polyphosphate/atp-NAD kinase, domain 1"/>
    <property type="match status" value="1"/>
</dbReference>
<dbReference type="InterPro" id="IPR002504">
    <property type="entry name" value="NADK"/>
</dbReference>
<keyword evidence="2" id="KW-0808">Transferase</keyword>
<dbReference type="PANTHER" id="PTHR20275">
    <property type="entry name" value="NAD KINASE"/>
    <property type="match status" value="1"/>
</dbReference>
<name>A0ABP0JQ13_9DINO</name>
<dbReference type="EMBL" id="CAXAMM010008040">
    <property type="protein sequence ID" value="CAK9016162.1"/>
    <property type="molecule type" value="Genomic_DNA"/>
</dbReference>
<dbReference type="PANTHER" id="PTHR20275:SF0">
    <property type="entry name" value="NAD KINASE"/>
    <property type="match status" value="1"/>
</dbReference>
<keyword evidence="5" id="KW-0520">NAD</keyword>
<dbReference type="Pfam" id="PF20143">
    <property type="entry name" value="NAD_kinase_C"/>
    <property type="match status" value="1"/>
</dbReference>
<accession>A0ABP0JQ13</accession>
<evidence type="ECO:0000256" key="3">
    <source>
        <dbReference type="ARBA" id="ARBA00022777"/>
    </source>
</evidence>